<feature type="transmembrane region" description="Helical" evidence="5">
    <location>
        <begin position="236"/>
        <end position="257"/>
    </location>
</feature>
<keyword evidence="4 5" id="KW-0472">Membrane</keyword>
<dbReference type="Pfam" id="PF04932">
    <property type="entry name" value="Wzy_C"/>
    <property type="match status" value="1"/>
</dbReference>
<evidence type="ECO:0000256" key="2">
    <source>
        <dbReference type="ARBA" id="ARBA00022692"/>
    </source>
</evidence>
<feature type="transmembrane region" description="Helical" evidence="5">
    <location>
        <begin position="7"/>
        <end position="30"/>
    </location>
</feature>
<sequence length="431" mass="49546">MNHQKIIVNYLKFAEKGLFILGLSFFSGIFSPESMGTILPEIFVSFIRFSLWGIFTFLVVLVWQDAITIINRNKILFILSVLAYFSFIWSELPDYTLLNARDIWMMTTFALYFAIRFSFKEQIKIITYTLLIGMFLSFIFVYAFPGIGRHWVDHPGAWKGVYGHKNYLGSLMVLSSLAFLSLAKDSLLIYRWGGFALSLFFILLSTSRTSLVLCFLLLLIISFYKNFRWQGKVSVIFLDLTILFLGCISLLVFTYWVELITGLGRDPTITGRTIIWEVALNRLMERPFLGYGRGAFWAPKSNYAFEATQAIGTGWVPPHGHNGFIDTALDIGLIGLLLFFICYFRTFAKALKFGYASNKPEEIWPLAYLIFLIINNITESCLLYLPNIYWVLFMTIAFTLSNKSHYHTLAFQPPQSALLKPSQKQRKLITS</sequence>
<feature type="transmembrane region" description="Helical" evidence="5">
    <location>
        <begin position="75"/>
        <end position="91"/>
    </location>
</feature>
<dbReference type="InterPro" id="IPR007016">
    <property type="entry name" value="O-antigen_ligase-rel_domated"/>
</dbReference>
<feature type="transmembrane region" description="Helical" evidence="5">
    <location>
        <begin position="42"/>
        <end position="63"/>
    </location>
</feature>
<evidence type="ECO:0000256" key="4">
    <source>
        <dbReference type="ARBA" id="ARBA00023136"/>
    </source>
</evidence>
<feature type="transmembrane region" description="Helical" evidence="5">
    <location>
        <begin position="366"/>
        <end position="385"/>
    </location>
</feature>
<evidence type="ECO:0000256" key="5">
    <source>
        <dbReference type="SAM" id="Phobius"/>
    </source>
</evidence>
<dbReference type="PANTHER" id="PTHR37422:SF21">
    <property type="entry name" value="EXOQ-LIKE PROTEIN"/>
    <property type="match status" value="1"/>
</dbReference>
<evidence type="ECO:0000313" key="7">
    <source>
        <dbReference type="EMBL" id="PMB01268.1"/>
    </source>
</evidence>
<evidence type="ECO:0000256" key="1">
    <source>
        <dbReference type="ARBA" id="ARBA00004141"/>
    </source>
</evidence>
<dbReference type="GO" id="GO:0016020">
    <property type="term" value="C:membrane"/>
    <property type="evidence" value="ECO:0007669"/>
    <property type="project" value="UniProtKB-SubCell"/>
</dbReference>
<keyword evidence="3 5" id="KW-1133">Transmembrane helix</keyword>
<evidence type="ECO:0000256" key="3">
    <source>
        <dbReference type="ARBA" id="ARBA00022989"/>
    </source>
</evidence>
<organism evidence="7 8">
    <name type="scientific">Fischerella thermalis CCMEE 5268</name>
    <dbReference type="NCBI Taxonomy" id="2019662"/>
    <lineage>
        <taxon>Bacteria</taxon>
        <taxon>Bacillati</taxon>
        <taxon>Cyanobacteriota</taxon>
        <taxon>Cyanophyceae</taxon>
        <taxon>Nostocales</taxon>
        <taxon>Hapalosiphonaceae</taxon>
        <taxon>Fischerella</taxon>
    </lineage>
</organism>
<feature type="transmembrane region" description="Helical" evidence="5">
    <location>
        <begin position="328"/>
        <end position="346"/>
    </location>
</feature>
<dbReference type="Proteomes" id="UP000235025">
    <property type="component" value="Unassembled WGS sequence"/>
</dbReference>
<feature type="domain" description="O-antigen ligase-related" evidence="6">
    <location>
        <begin position="194"/>
        <end position="340"/>
    </location>
</feature>
<comment type="subcellular location">
    <subcellularLocation>
        <location evidence="1">Membrane</location>
        <topology evidence="1">Multi-pass membrane protein</topology>
    </subcellularLocation>
</comment>
<proteinExistence type="predicted"/>
<evidence type="ECO:0000259" key="6">
    <source>
        <dbReference type="Pfam" id="PF04932"/>
    </source>
</evidence>
<dbReference type="EMBL" id="NMQA01000002">
    <property type="protein sequence ID" value="PMB01268.1"/>
    <property type="molecule type" value="Genomic_DNA"/>
</dbReference>
<feature type="transmembrane region" description="Helical" evidence="5">
    <location>
        <begin position="167"/>
        <end position="183"/>
    </location>
</feature>
<feature type="transmembrane region" description="Helical" evidence="5">
    <location>
        <begin position="195"/>
        <end position="224"/>
    </location>
</feature>
<dbReference type="RefSeq" id="WP_102170931.1">
    <property type="nucleotide sequence ID" value="NZ_NMQA01000002.1"/>
</dbReference>
<feature type="transmembrane region" description="Helical" evidence="5">
    <location>
        <begin position="103"/>
        <end position="119"/>
    </location>
</feature>
<protein>
    <submittedName>
        <fullName evidence="7">O-antigen polymerase</fullName>
    </submittedName>
</protein>
<evidence type="ECO:0000313" key="8">
    <source>
        <dbReference type="Proteomes" id="UP000235025"/>
    </source>
</evidence>
<name>A0A2N6KMN7_9CYAN</name>
<gene>
    <name evidence="7" type="ORF">CEN50_00065</name>
</gene>
<keyword evidence="2 5" id="KW-0812">Transmembrane</keyword>
<dbReference type="AlphaFoldDB" id="A0A2N6KMN7"/>
<feature type="transmembrane region" description="Helical" evidence="5">
    <location>
        <begin position="126"/>
        <end position="147"/>
    </location>
</feature>
<dbReference type="InterPro" id="IPR051533">
    <property type="entry name" value="WaaL-like"/>
</dbReference>
<dbReference type="PANTHER" id="PTHR37422">
    <property type="entry name" value="TEICHURONIC ACID BIOSYNTHESIS PROTEIN TUAE"/>
    <property type="match status" value="1"/>
</dbReference>
<comment type="caution">
    <text evidence="7">The sequence shown here is derived from an EMBL/GenBank/DDBJ whole genome shotgun (WGS) entry which is preliminary data.</text>
</comment>
<accession>A0A2N6KMN7</accession>
<reference evidence="7 8" key="1">
    <citation type="submission" date="2017-07" db="EMBL/GenBank/DDBJ databases">
        <title>Genomes of Fischerella (Mastigocladus) sp. strains.</title>
        <authorList>
            <person name="Miller S.R."/>
        </authorList>
    </citation>
    <scope>NUCLEOTIDE SEQUENCE [LARGE SCALE GENOMIC DNA]</scope>
    <source>
        <strain evidence="7 8">CCMEE 5268</strain>
    </source>
</reference>